<feature type="domain" description="MID" evidence="15">
    <location>
        <begin position="968"/>
        <end position="1134"/>
    </location>
</feature>
<feature type="compositionally biased region" description="Polar residues" evidence="12">
    <location>
        <begin position="1272"/>
        <end position="1286"/>
    </location>
</feature>
<feature type="region of interest" description="Disordered" evidence="12">
    <location>
        <begin position="1268"/>
        <end position="1309"/>
    </location>
</feature>
<dbReference type="InterPro" id="IPR041285">
    <property type="entry name" value="MID_MedPIWI"/>
</dbReference>
<evidence type="ECO:0000259" key="14">
    <source>
        <dbReference type="Pfam" id="PF11597"/>
    </source>
</evidence>
<dbReference type="PANTHER" id="PTHR48249">
    <property type="entry name" value="MEDIATOR OF RNA POLYMERASE II TRANSCRIPTION SUBUNIT 13"/>
    <property type="match status" value="1"/>
</dbReference>
<evidence type="ECO:0000313" key="17">
    <source>
        <dbReference type="Proteomes" id="UP001276659"/>
    </source>
</evidence>
<evidence type="ECO:0000259" key="13">
    <source>
        <dbReference type="Pfam" id="PF06333"/>
    </source>
</evidence>
<feature type="compositionally biased region" description="Acidic residues" evidence="12">
    <location>
        <begin position="711"/>
        <end position="721"/>
    </location>
</feature>
<evidence type="ECO:0000256" key="8">
    <source>
        <dbReference type="ARBA" id="ARBA00023242"/>
    </source>
</evidence>
<comment type="subcellular location">
    <subcellularLocation>
        <location evidence="1 11">Nucleus</location>
    </subcellularLocation>
</comment>
<evidence type="ECO:0000256" key="1">
    <source>
        <dbReference type="ARBA" id="ARBA00004123"/>
    </source>
</evidence>
<proteinExistence type="inferred from homology"/>
<name>A0AAE0DHK5_9LECA</name>
<keyword evidence="4 11" id="KW-0678">Repressor</keyword>
<organism evidence="16 17">
    <name type="scientific">Lepraria neglecta</name>
    <dbReference type="NCBI Taxonomy" id="209136"/>
    <lineage>
        <taxon>Eukaryota</taxon>
        <taxon>Fungi</taxon>
        <taxon>Dikarya</taxon>
        <taxon>Ascomycota</taxon>
        <taxon>Pezizomycotina</taxon>
        <taxon>Lecanoromycetes</taxon>
        <taxon>OSLEUM clade</taxon>
        <taxon>Lecanoromycetidae</taxon>
        <taxon>Lecanorales</taxon>
        <taxon>Lecanorineae</taxon>
        <taxon>Stereocaulaceae</taxon>
        <taxon>Lepraria</taxon>
    </lineage>
</organism>
<dbReference type="InterPro" id="IPR051139">
    <property type="entry name" value="Mediator_complx_sub13"/>
</dbReference>
<dbReference type="Pfam" id="PF06333">
    <property type="entry name" value="Med13_C"/>
    <property type="match status" value="2"/>
</dbReference>
<dbReference type="InterPro" id="IPR021643">
    <property type="entry name" value="Mediator_Med13_N"/>
</dbReference>
<feature type="domain" description="Mediator complex subunit Med13 C-terminal" evidence="13">
    <location>
        <begin position="1151"/>
        <end position="1263"/>
    </location>
</feature>
<evidence type="ECO:0000259" key="15">
    <source>
        <dbReference type="Pfam" id="PF18296"/>
    </source>
</evidence>
<feature type="compositionally biased region" description="Basic residues" evidence="12">
    <location>
        <begin position="743"/>
        <end position="754"/>
    </location>
</feature>
<keyword evidence="5 11" id="KW-0805">Transcription regulation</keyword>
<dbReference type="GO" id="GO:0003713">
    <property type="term" value="F:transcription coactivator activity"/>
    <property type="evidence" value="ECO:0007669"/>
    <property type="project" value="TreeGrafter"/>
</dbReference>
<gene>
    <name evidence="16" type="ORF">OEA41_002643</name>
</gene>
<feature type="region of interest" description="Disordered" evidence="12">
    <location>
        <begin position="678"/>
        <end position="776"/>
    </location>
</feature>
<evidence type="ECO:0000256" key="6">
    <source>
        <dbReference type="ARBA" id="ARBA00023159"/>
    </source>
</evidence>
<evidence type="ECO:0000256" key="2">
    <source>
        <dbReference type="ARBA" id="ARBA00009354"/>
    </source>
</evidence>
<keyword evidence="6 11" id="KW-0010">Activator</keyword>
<dbReference type="GO" id="GO:0016592">
    <property type="term" value="C:mediator complex"/>
    <property type="evidence" value="ECO:0007669"/>
    <property type="project" value="InterPro"/>
</dbReference>
<feature type="domain" description="Mediator complex subunit Med13 C-terminal" evidence="13">
    <location>
        <begin position="1271"/>
        <end position="1428"/>
    </location>
</feature>
<sequence>MDFPNDIATNVFGIDDIKEIGWAFYSKTYHDQAGLQEDLLDDDGADIEDSLHFAECILREKGKHVLLDEDDLGIWVFSLSKSEEDYVSQFLNSVGLGCSKSGVVQAVDLTGASRQDGPVQKHENIPKVPTSLLRGPGEMNAHAHGMHIKSESQAMYHGMDIAQNHNRNSRQNLTIIEIYPRMVAAISQSLSYSVADYEDFLRIGSYTFIESRTLGERLVEDLALHWTSAKTSTISLEVKWLSSGNLIISYSRGHMPRLCRVSHFLSDDRRSGLSPEAPLLLSPSGATARFRGLEETPKTHPLYRSMMEHKSSISARLARSGVLVPQDSSWLRVLVEQNSPGQDGKRLIHRPKNDSIALWPAYLCLCGDPGAPDDDRPSDLIGNSTEHGSMDALASAESWLLGKAARLKALEVQRRKDESEIQKTKGTQDTDDDDDLSDIELQTNPYIASQDVSGIYPTPPDGIPANILDSSPNNNPHSSGIDNEEDQGSTPGALSRPYEEHGNQDIYGEMDIDMFASNGLTEADFSFFDEPGMNDGMLQEEANQIMVDDDLEGRIITNPAPATLSSDDNVVQLLQENQDGSAEQKLSAQDGEVFGEQDVARDAGLNKETGSQDLLREDTSEITDVEEETPDELGVDFEEFDDESSPRQRTSFDAVRFRGTSKSFDRKYALRGRYAFDVDDLPMPSRPGEQLGRGEDILPQIGIARAKESSSEDDLDMDQTDGEPSTQSSDFPNEYNDADAKQQRQHQQSRKRKRDRSEEPDNALNPLSPASARETSAEGLEISLSLQTQALLFTGAENQIKERLAIETKSDIPYMATFVGKDHTFVRIAQMVADQAVSGSEIYQTSLECISERDPEVAMGPDQHVESVTRKLSSSCSKISKRCTIKEYASLGDRDVGNVSSEQTIPQQKQRMPKPSYPTKPSPATAQALFKLQAPYTCVRRTGTPMDISAAALRFWEELSLAPAHGRKNVKAFCIFPANVDASDDVTTFLNMIKGAYQSCNLGLHDLGAGLPDYIDGLVHVPTGEQGDEKLLPDLNSACKLLGTRLGRLRLQGGNFVIYMVDSPKPNRTLPNLCAAFLIMFEAYDAALRESHIDDPNDMVLQILPSSLMFSIETIPMPTPADYRKLAFDVYDRCGPNQNLVRKSQPRYLSAPAVCLAKALPKAIDLKLTPESSAPRLQSDNCIHIAYAWTPGDHWLTAAWTDNHGILSWNSCYCFGEEDKTPWESFTDIAKEIWDTTLDMVQGHAPWRIFLCKDRPADRRELDGKIPELASGSLTTPGATPQSNAASPDISGFGATPGGAAQVSTPPPSTAFPDHDADARLIDMTNETWGVLVNSPFETSSLLNTTYSDSCQALASAYLIKRAGPRDEDGLTRVAIKVLHGQTGHKAVLKEVLGMYAGLALLARARSMGNAEAGGPAKGVLPYHVAAARRAHAAVTATMRYGDG</sequence>
<feature type="compositionally biased region" description="Polar residues" evidence="12">
    <location>
        <begin position="898"/>
        <end position="910"/>
    </location>
</feature>
<dbReference type="Pfam" id="PF18296">
    <property type="entry name" value="MID_MedPIWI"/>
    <property type="match status" value="1"/>
</dbReference>
<accession>A0AAE0DHK5</accession>
<feature type="region of interest" description="Disordered" evidence="12">
    <location>
        <begin position="412"/>
        <end position="500"/>
    </location>
</feature>
<comment type="subunit">
    <text evidence="11">Component of the SRB8-11 complex, which itself associates with the Mediator complex.</text>
</comment>
<feature type="domain" description="Mediator complex subunit Med13 N-terminal" evidence="14">
    <location>
        <begin position="1"/>
        <end position="366"/>
    </location>
</feature>
<evidence type="ECO:0000256" key="9">
    <source>
        <dbReference type="ARBA" id="ARBA00025661"/>
    </source>
</evidence>
<dbReference type="Pfam" id="PF11597">
    <property type="entry name" value="Med13_N"/>
    <property type="match status" value="1"/>
</dbReference>
<evidence type="ECO:0000256" key="12">
    <source>
        <dbReference type="SAM" id="MobiDB-lite"/>
    </source>
</evidence>
<feature type="compositionally biased region" description="Acidic residues" evidence="12">
    <location>
        <begin position="621"/>
        <end position="643"/>
    </location>
</feature>
<dbReference type="InterPro" id="IPR009401">
    <property type="entry name" value="Med13_C"/>
</dbReference>
<evidence type="ECO:0000256" key="3">
    <source>
        <dbReference type="ARBA" id="ARBA00019618"/>
    </source>
</evidence>
<evidence type="ECO:0000256" key="7">
    <source>
        <dbReference type="ARBA" id="ARBA00023163"/>
    </source>
</evidence>
<feature type="compositionally biased region" description="Polar residues" evidence="12">
    <location>
        <begin position="440"/>
        <end position="452"/>
    </location>
</feature>
<feature type="region of interest" description="Disordered" evidence="12">
    <location>
        <begin position="897"/>
        <end position="922"/>
    </location>
</feature>
<dbReference type="GO" id="GO:0045944">
    <property type="term" value="P:positive regulation of transcription by RNA polymerase II"/>
    <property type="evidence" value="ECO:0007669"/>
    <property type="project" value="TreeGrafter"/>
</dbReference>
<feature type="compositionally biased region" description="Basic and acidic residues" evidence="12">
    <location>
        <begin position="412"/>
        <end position="428"/>
    </location>
</feature>
<feature type="region of interest" description="Disordered" evidence="12">
    <location>
        <begin position="621"/>
        <end position="651"/>
    </location>
</feature>
<reference evidence="16" key="1">
    <citation type="submission" date="2022-11" db="EMBL/GenBank/DDBJ databases">
        <title>Chromosomal genome sequence assembly and mating type (MAT) locus characterization of the leprose asexual lichenized fungus Lepraria neglecta (Nyl.) Erichsen.</title>
        <authorList>
            <person name="Allen J.L."/>
            <person name="Pfeffer B."/>
        </authorList>
    </citation>
    <scope>NUCLEOTIDE SEQUENCE</scope>
    <source>
        <strain evidence="16">Allen 5258</strain>
    </source>
</reference>
<dbReference type="PANTHER" id="PTHR48249:SF3">
    <property type="entry name" value="MEDIATOR OF RNA POLYMERASE II TRANSCRIPTION SUBUNIT 13"/>
    <property type="match status" value="1"/>
</dbReference>
<evidence type="ECO:0000313" key="16">
    <source>
        <dbReference type="EMBL" id="KAK3170562.1"/>
    </source>
</evidence>
<evidence type="ECO:0000256" key="4">
    <source>
        <dbReference type="ARBA" id="ARBA00022491"/>
    </source>
</evidence>
<comment type="function">
    <text evidence="9 11">Component of the SRB8-11 complex. The SRB8-11 complex is a regulatory module of the Mediator complex which is itself involved in regulation of basal and activated RNA polymerase II-dependent transcription. The SRB8-11 complex may be involved in the transcriptional repression of a subset of genes regulated by Mediator. It may inhibit the association of the Mediator complex with RNA polymerase II to form the holoenzyme complex.</text>
</comment>
<comment type="caution">
    <text evidence="16">The sequence shown here is derived from an EMBL/GenBank/DDBJ whole genome shotgun (WGS) entry which is preliminary data.</text>
</comment>
<evidence type="ECO:0000256" key="5">
    <source>
        <dbReference type="ARBA" id="ARBA00023015"/>
    </source>
</evidence>
<keyword evidence="7 11" id="KW-0804">Transcription</keyword>
<dbReference type="EMBL" id="JASNWA010000008">
    <property type="protein sequence ID" value="KAK3170562.1"/>
    <property type="molecule type" value="Genomic_DNA"/>
</dbReference>
<comment type="similarity">
    <text evidence="2 11">Belongs to the Mediator complex subunit 13 family.</text>
</comment>
<protein>
    <recommendedName>
        <fullName evidence="3 11">Mediator of RNA polymerase II transcription subunit 13</fullName>
    </recommendedName>
    <alternativeName>
        <fullName evidence="10 11">Mediator complex subunit 13</fullName>
    </alternativeName>
</protein>
<feature type="compositionally biased region" description="Polar residues" evidence="12">
    <location>
        <begin position="722"/>
        <end position="731"/>
    </location>
</feature>
<evidence type="ECO:0000256" key="10">
    <source>
        <dbReference type="ARBA" id="ARBA00032008"/>
    </source>
</evidence>
<feature type="compositionally biased region" description="Polar residues" evidence="12">
    <location>
        <begin position="468"/>
        <end position="481"/>
    </location>
</feature>
<keyword evidence="8 11" id="KW-0539">Nucleus</keyword>
<keyword evidence="17" id="KW-1185">Reference proteome</keyword>
<feature type="compositionally biased region" description="Acidic residues" evidence="12">
    <location>
        <begin position="429"/>
        <end position="438"/>
    </location>
</feature>
<dbReference type="Proteomes" id="UP001276659">
    <property type="component" value="Unassembled WGS sequence"/>
</dbReference>
<evidence type="ECO:0000256" key="11">
    <source>
        <dbReference type="RuleBase" id="RU364134"/>
    </source>
</evidence>